<feature type="region of interest" description="Disordered" evidence="2">
    <location>
        <begin position="73"/>
        <end position="93"/>
    </location>
</feature>
<evidence type="ECO:0000259" key="3">
    <source>
        <dbReference type="PROSITE" id="PS50048"/>
    </source>
</evidence>
<dbReference type="PANTHER" id="PTHR31668:SF30">
    <property type="entry name" value="ZN(II)2CYS6 TRANSCRIPTION FACTOR (EUROFUNG)"/>
    <property type="match status" value="1"/>
</dbReference>
<dbReference type="RefSeq" id="XP_069201712.1">
    <property type="nucleotide sequence ID" value="XM_069348003.1"/>
</dbReference>
<keyword evidence="5" id="KW-1185">Reference proteome</keyword>
<reference evidence="4 5" key="1">
    <citation type="submission" date="2024-07" db="EMBL/GenBank/DDBJ databases">
        <title>Draft sequence of the Neodothiora populina.</title>
        <authorList>
            <person name="Drown D.D."/>
            <person name="Schuette U.S."/>
            <person name="Buechlein A.B."/>
            <person name="Rusch D.R."/>
            <person name="Winton L.W."/>
            <person name="Adams G.A."/>
        </authorList>
    </citation>
    <scope>NUCLEOTIDE SEQUENCE [LARGE SCALE GENOMIC DNA]</scope>
    <source>
        <strain evidence="4 5">CPC 39397</strain>
    </source>
</reference>
<evidence type="ECO:0000313" key="4">
    <source>
        <dbReference type="EMBL" id="KAL1305439.1"/>
    </source>
</evidence>
<dbReference type="Pfam" id="PF00172">
    <property type="entry name" value="Zn_clus"/>
    <property type="match status" value="1"/>
</dbReference>
<accession>A0ABR3PH43</accession>
<gene>
    <name evidence="4" type="ORF">AAFC00_002322</name>
</gene>
<protein>
    <recommendedName>
        <fullName evidence="3">Zn(2)-C6 fungal-type domain-containing protein</fullName>
    </recommendedName>
</protein>
<dbReference type="Gene3D" id="4.10.240.10">
    <property type="entry name" value="Zn(2)-C6 fungal-type DNA-binding domain"/>
    <property type="match status" value="1"/>
</dbReference>
<feature type="domain" description="Zn(2)-C6 fungal-type" evidence="3">
    <location>
        <begin position="13"/>
        <end position="51"/>
    </location>
</feature>
<sequence length="586" mass="66389">MKPQAVRAQVRQACDPCRLRKIKCESLGGPRDVGTHSPCKPCHGGKLECTYLMPVKRRGPPPKRRHILVDSQAKDDRPSVEAEESAVIQRGDDPPVDPRIAYRPIPDYLTPSDTPLFERICSARVFDIIVRDYLDILYPLVPVVHRPTFLNDLRDKRYMHDHTFESFCLAICSLVLGILPRKFDEYRQIDGSLNFPSRRAAAETIHEMIMKSRPVNYFDTLCLDKWAIAYMLAASDVHLGHAARGRMRVAETNSICDELGLQRIGSYAGLDRVESQLRKKAFWLNFTTYSHSRSGEIQWDSLGDRFMFDTVDAELLMPLDVDDEFIFPHEVPAQPPGRTPLVAGFNALTLINNCLVSIIKDPALPLLSCTDANSSHRTALGQCACGRLIQKASISSLVQARLQKTRHVLDHLPPELRLWPSHDQPNAALAVSDPILYAQYESMKANIHVTHLWVQSLLLERFISTTPISQGSDGSDGHVDMSQIWEMREDICRQLLRLLSNISQANLEPNGYILILKTRQVAASLLDRQPEEGENVSRRVTAYIQSFADILARLDHAYQNDTRMTQWEELDEQARESPSSLWSIHS</sequence>
<dbReference type="SMART" id="SM00066">
    <property type="entry name" value="GAL4"/>
    <property type="match status" value="1"/>
</dbReference>
<dbReference type="PANTHER" id="PTHR31668">
    <property type="entry name" value="GLUCOSE TRANSPORT TRANSCRIPTION REGULATOR RGT1-RELATED-RELATED"/>
    <property type="match status" value="1"/>
</dbReference>
<dbReference type="Proteomes" id="UP001562354">
    <property type="component" value="Unassembled WGS sequence"/>
</dbReference>
<organism evidence="4 5">
    <name type="scientific">Neodothiora populina</name>
    <dbReference type="NCBI Taxonomy" id="2781224"/>
    <lineage>
        <taxon>Eukaryota</taxon>
        <taxon>Fungi</taxon>
        <taxon>Dikarya</taxon>
        <taxon>Ascomycota</taxon>
        <taxon>Pezizomycotina</taxon>
        <taxon>Dothideomycetes</taxon>
        <taxon>Dothideomycetidae</taxon>
        <taxon>Dothideales</taxon>
        <taxon>Dothioraceae</taxon>
        <taxon>Neodothiora</taxon>
    </lineage>
</organism>
<dbReference type="CDD" id="cd00067">
    <property type="entry name" value="GAL4"/>
    <property type="match status" value="1"/>
</dbReference>
<evidence type="ECO:0000313" key="5">
    <source>
        <dbReference type="Proteomes" id="UP001562354"/>
    </source>
</evidence>
<dbReference type="GeneID" id="95976024"/>
<comment type="caution">
    <text evidence="4">The sequence shown here is derived from an EMBL/GenBank/DDBJ whole genome shotgun (WGS) entry which is preliminary data.</text>
</comment>
<dbReference type="SUPFAM" id="SSF57701">
    <property type="entry name" value="Zn2/Cys6 DNA-binding domain"/>
    <property type="match status" value="1"/>
</dbReference>
<name>A0ABR3PH43_9PEZI</name>
<dbReference type="InterPro" id="IPR001138">
    <property type="entry name" value="Zn2Cys6_DnaBD"/>
</dbReference>
<dbReference type="PROSITE" id="PS50048">
    <property type="entry name" value="ZN2_CY6_FUNGAL_2"/>
    <property type="match status" value="1"/>
</dbReference>
<evidence type="ECO:0000256" key="1">
    <source>
        <dbReference type="ARBA" id="ARBA00023242"/>
    </source>
</evidence>
<dbReference type="EMBL" id="JBFMKM010000007">
    <property type="protein sequence ID" value="KAL1305439.1"/>
    <property type="molecule type" value="Genomic_DNA"/>
</dbReference>
<proteinExistence type="predicted"/>
<evidence type="ECO:0000256" key="2">
    <source>
        <dbReference type="SAM" id="MobiDB-lite"/>
    </source>
</evidence>
<dbReference type="InterPro" id="IPR050797">
    <property type="entry name" value="Carb_Metab_Trans_Reg"/>
</dbReference>
<dbReference type="CDD" id="cd12148">
    <property type="entry name" value="fungal_TF_MHR"/>
    <property type="match status" value="1"/>
</dbReference>
<keyword evidence="1" id="KW-0539">Nucleus</keyword>
<dbReference type="InterPro" id="IPR036864">
    <property type="entry name" value="Zn2-C6_fun-type_DNA-bd_sf"/>
</dbReference>